<feature type="transmembrane region" description="Helical" evidence="8">
    <location>
        <begin position="240"/>
        <end position="258"/>
    </location>
</feature>
<dbReference type="PANTHER" id="PTHR23501:SF191">
    <property type="entry name" value="VACUOLAR BASIC AMINO ACID TRANSPORTER 4"/>
    <property type="match status" value="1"/>
</dbReference>
<dbReference type="PANTHER" id="PTHR23501">
    <property type="entry name" value="MAJOR FACILITATOR SUPERFAMILY"/>
    <property type="match status" value="1"/>
</dbReference>
<keyword evidence="4 8" id="KW-1133">Transmembrane helix</keyword>
<dbReference type="Pfam" id="PF07690">
    <property type="entry name" value="MFS_1"/>
    <property type="match status" value="1"/>
</dbReference>
<keyword evidence="3 8" id="KW-0812">Transmembrane</keyword>
<comment type="subcellular location">
    <subcellularLocation>
        <location evidence="1">Endomembrane system</location>
        <topology evidence="1">Multi-pass membrane protein</topology>
    </subcellularLocation>
</comment>
<evidence type="ECO:0000313" key="10">
    <source>
        <dbReference type="EMBL" id="CDS14273.1"/>
    </source>
</evidence>
<feature type="transmembrane region" description="Helical" evidence="8">
    <location>
        <begin position="82"/>
        <end position="107"/>
    </location>
</feature>
<keyword evidence="5 8" id="KW-0472">Membrane</keyword>
<proteinExistence type="predicted"/>
<dbReference type="InterPro" id="IPR005829">
    <property type="entry name" value="Sugar_transporter_CS"/>
</dbReference>
<dbReference type="InterPro" id="IPR011701">
    <property type="entry name" value="MFS"/>
</dbReference>
<feature type="transmembrane region" description="Helical" evidence="8">
    <location>
        <begin position="545"/>
        <end position="567"/>
    </location>
</feature>
<evidence type="ECO:0000256" key="1">
    <source>
        <dbReference type="ARBA" id="ARBA00004127"/>
    </source>
</evidence>
<evidence type="ECO:0000256" key="4">
    <source>
        <dbReference type="ARBA" id="ARBA00022989"/>
    </source>
</evidence>
<dbReference type="PROSITE" id="PS50850">
    <property type="entry name" value="MFS"/>
    <property type="match status" value="1"/>
</dbReference>
<dbReference type="GO" id="GO:0005886">
    <property type="term" value="C:plasma membrane"/>
    <property type="evidence" value="ECO:0007669"/>
    <property type="project" value="TreeGrafter"/>
</dbReference>
<feature type="compositionally biased region" description="Low complexity" evidence="7">
    <location>
        <begin position="26"/>
        <end position="36"/>
    </location>
</feature>
<feature type="transmembrane region" description="Helical" evidence="8">
    <location>
        <begin position="469"/>
        <end position="492"/>
    </location>
</feature>
<evidence type="ECO:0000256" key="8">
    <source>
        <dbReference type="SAM" id="Phobius"/>
    </source>
</evidence>
<name>A0A077X4N2_9FUNG</name>
<feature type="transmembrane region" description="Helical" evidence="8">
    <location>
        <begin position="341"/>
        <end position="365"/>
    </location>
</feature>
<feature type="transmembrane region" description="Helical" evidence="8">
    <location>
        <begin position="278"/>
        <end position="297"/>
    </location>
</feature>
<feature type="compositionally biased region" description="Basic and acidic residues" evidence="7">
    <location>
        <begin position="579"/>
        <end position="604"/>
    </location>
</feature>
<organism evidence="10">
    <name type="scientific">Lichtheimia ramosa</name>
    <dbReference type="NCBI Taxonomy" id="688394"/>
    <lineage>
        <taxon>Eukaryota</taxon>
        <taxon>Fungi</taxon>
        <taxon>Fungi incertae sedis</taxon>
        <taxon>Mucoromycota</taxon>
        <taxon>Mucoromycotina</taxon>
        <taxon>Mucoromycetes</taxon>
        <taxon>Mucorales</taxon>
        <taxon>Lichtheimiaceae</taxon>
        <taxon>Lichtheimia</taxon>
    </lineage>
</organism>
<protein>
    <recommendedName>
        <fullName evidence="6">MFS-type drug efflux transporter P55</fullName>
    </recommendedName>
</protein>
<evidence type="ECO:0000256" key="3">
    <source>
        <dbReference type="ARBA" id="ARBA00022692"/>
    </source>
</evidence>
<evidence type="ECO:0000256" key="5">
    <source>
        <dbReference type="ARBA" id="ARBA00023136"/>
    </source>
</evidence>
<feature type="region of interest" description="Disordered" evidence="7">
    <location>
        <begin position="578"/>
        <end position="637"/>
    </location>
</feature>
<evidence type="ECO:0000259" key="9">
    <source>
        <dbReference type="PROSITE" id="PS50850"/>
    </source>
</evidence>
<dbReference type="GO" id="GO:0022857">
    <property type="term" value="F:transmembrane transporter activity"/>
    <property type="evidence" value="ECO:0007669"/>
    <property type="project" value="InterPro"/>
</dbReference>
<dbReference type="Gene3D" id="1.20.1720.10">
    <property type="entry name" value="Multidrug resistance protein D"/>
    <property type="match status" value="1"/>
</dbReference>
<dbReference type="SUPFAM" id="SSF103473">
    <property type="entry name" value="MFS general substrate transporter"/>
    <property type="match status" value="1"/>
</dbReference>
<dbReference type="Gene3D" id="1.20.1250.20">
    <property type="entry name" value="MFS general substrate transporter like domains"/>
    <property type="match status" value="1"/>
</dbReference>
<feature type="transmembrane region" description="Helical" evidence="8">
    <location>
        <begin position="442"/>
        <end position="462"/>
    </location>
</feature>
<feature type="transmembrane region" description="Helical" evidence="8">
    <location>
        <begin position="212"/>
        <end position="234"/>
    </location>
</feature>
<keyword evidence="2" id="KW-0813">Transport</keyword>
<feature type="region of interest" description="Disordered" evidence="7">
    <location>
        <begin position="26"/>
        <end position="63"/>
    </location>
</feature>
<reference evidence="10" key="1">
    <citation type="journal article" date="2014" name="Genome Announc.">
        <title>De novo whole-genome sequence and genome annotation of Lichtheimia ramosa.</title>
        <authorList>
            <person name="Linde J."/>
            <person name="Schwartze V."/>
            <person name="Binder U."/>
            <person name="Lass-Florl C."/>
            <person name="Voigt K."/>
            <person name="Horn F."/>
        </authorList>
    </citation>
    <scope>NUCLEOTIDE SEQUENCE</scope>
    <source>
        <strain evidence="10">JMRC FSU:6197</strain>
    </source>
</reference>
<feature type="transmembrane region" description="Helical" evidence="8">
    <location>
        <begin position="385"/>
        <end position="404"/>
    </location>
</feature>
<evidence type="ECO:0000256" key="7">
    <source>
        <dbReference type="SAM" id="MobiDB-lite"/>
    </source>
</evidence>
<feature type="transmembrane region" description="Helical" evidence="8">
    <location>
        <begin position="411"/>
        <end position="430"/>
    </location>
</feature>
<dbReference type="InterPro" id="IPR020846">
    <property type="entry name" value="MFS_dom"/>
</dbReference>
<dbReference type="GO" id="GO:0012505">
    <property type="term" value="C:endomembrane system"/>
    <property type="evidence" value="ECO:0007669"/>
    <property type="project" value="UniProtKB-SubCell"/>
</dbReference>
<evidence type="ECO:0000256" key="6">
    <source>
        <dbReference type="ARBA" id="ARBA00044273"/>
    </source>
</evidence>
<dbReference type="PROSITE" id="PS00216">
    <property type="entry name" value="SUGAR_TRANSPORT_1"/>
    <property type="match status" value="1"/>
</dbReference>
<dbReference type="AlphaFoldDB" id="A0A077X4N2"/>
<feature type="transmembrane region" description="Helical" evidence="8">
    <location>
        <begin position="309"/>
        <end position="329"/>
    </location>
</feature>
<dbReference type="InterPro" id="IPR036259">
    <property type="entry name" value="MFS_trans_sf"/>
</dbReference>
<dbReference type="EMBL" id="LK023386">
    <property type="protein sequence ID" value="CDS14273.1"/>
    <property type="molecule type" value="Genomic_DNA"/>
</dbReference>
<evidence type="ECO:0000256" key="2">
    <source>
        <dbReference type="ARBA" id="ARBA00022448"/>
    </source>
</evidence>
<accession>A0A077X4N2</accession>
<dbReference type="OrthoDB" id="10021397at2759"/>
<sequence>MDTKDSDDTNTITSVQLVETRNALQQQQSISKSNQSDTLEKIQSISQADNEDNKKDVDLKTSSSDQVEPISQLRRTLERIRFVLLVIGIILSMFMISLNSTVVAPAMNIIATELDAVAQQTWIATSYLVAMNSFQGLAGKFSDIFGRKPVVLFGNILFVVGSIVNSTTKTINGLIAGRTVQGAGAGCVISMLFVLVADIVPLPLRPRFQSMLTVIYGLSSVIGPLMGGAFVDHVTWRWDFWINVIIGGCTIVILTFLFKEPSKVTKSSLWVKFKRIDFLGTLFTIGLICCLLLALNWGDQYGWNTPHAYGPFIGAAISLIMLIASQGWLSREPLMPRQVVFNPAIFVVYLYMMCLGLSFIGTLYFGPILFQSVFGASSTSSGIRLIPFMALLIVGSVGSGFILPHFRRLKYYLMIGGASNLLGYGLFFTVNENSNWGQQACYLTFCGLAFGLSQQNAILAVQQVAPKEYIAIATTLVNFFMMLASSVGIAIFQTLYVTFLQGQAAGLDPEILALAEKYGALGNYLYIRDMPTEAQLPVIQCYMRALHTVFILPLAGAGLGFICTLFIKDVHFMGQGVTKPKDEEQGNIVNEKENDGDDHAKDMDNASVVVQPEEKQQQSYSASQDEEEHGECQTTIR</sequence>
<feature type="transmembrane region" description="Helical" evidence="8">
    <location>
        <begin position="119"/>
        <end position="138"/>
    </location>
</feature>
<gene>
    <name evidence="10" type="ORF">LRAMOSA06443</name>
</gene>
<feature type="domain" description="Major facilitator superfamily (MFS) profile" evidence="9">
    <location>
        <begin position="85"/>
        <end position="572"/>
    </location>
</feature>
<feature type="transmembrane region" description="Helical" evidence="8">
    <location>
        <begin position="180"/>
        <end position="200"/>
    </location>
</feature>
<feature type="transmembrane region" description="Helical" evidence="8">
    <location>
        <begin position="150"/>
        <end position="168"/>
    </location>
</feature>
<dbReference type="CDD" id="cd17502">
    <property type="entry name" value="MFS_Azr1_MDR_like"/>
    <property type="match status" value="1"/>
</dbReference>